<dbReference type="EnsemblPlants" id="EMT06128">
    <property type="protein sequence ID" value="EMT06128"/>
    <property type="gene ID" value="F775_23937"/>
</dbReference>
<sequence>MAPLAVGATGLWGNGCRASNGRYRSVLHRATVSREKTRMSWPVFVEPRREYVVGPHPRLVAGEIPAKYDYKAKTFENYRYCRINKLPQ</sequence>
<dbReference type="SUPFAM" id="SSF51197">
    <property type="entry name" value="Clavaminate synthase-like"/>
    <property type="match status" value="1"/>
</dbReference>
<name>M8BHB6_AEGTA</name>
<dbReference type="InterPro" id="IPR027443">
    <property type="entry name" value="IPNS-like_sf"/>
</dbReference>
<protein>
    <submittedName>
        <fullName evidence="2">Flavonol synthase/flavanone 3-hydroxylase</fullName>
    </submittedName>
</protein>
<proteinExistence type="predicted"/>
<dbReference type="AlphaFoldDB" id="M8BHB6"/>
<reference evidence="2" key="1">
    <citation type="submission" date="2015-06" db="UniProtKB">
        <authorList>
            <consortium name="EnsemblPlants"/>
        </authorList>
    </citation>
    <scope>IDENTIFICATION</scope>
</reference>
<dbReference type="ExpressionAtlas" id="M8BHB6">
    <property type="expression patterns" value="baseline"/>
</dbReference>
<dbReference type="PANTHER" id="PTHR47990">
    <property type="entry name" value="2-OXOGLUTARATE (2OG) AND FE(II)-DEPENDENT OXYGENASE SUPERFAMILY PROTEIN-RELATED"/>
    <property type="match status" value="1"/>
</dbReference>
<organism evidence="2">
    <name type="scientific">Aegilops tauschii</name>
    <name type="common">Tausch's goatgrass</name>
    <name type="synonym">Aegilops squarrosa</name>
    <dbReference type="NCBI Taxonomy" id="37682"/>
    <lineage>
        <taxon>Eukaryota</taxon>
        <taxon>Viridiplantae</taxon>
        <taxon>Streptophyta</taxon>
        <taxon>Embryophyta</taxon>
        <taxon>Tracheophyta</taxon>
        <taxon>Spermatophyta</taxon>
        <taxon>Magnoliopsida</taxon>
        <taxon>Liliopsida</taxon>
        <taxon>Poales</taxon>
        <taxon>Poaceae</taxon>
        <taxon>BOP clade</taxon>
        <taxon>Pooideae</taxon>
        <taxon>Triticodae</taxon>
        <taxon>Triticeae</taxon>
        <taxon>Triticinae</taxon>
        <taxon>Aegilops</taxon>
    </lineage>
</organism>
<evidence type="ECO:0000313" key="2">
    <source>
        <dbReference type="EnsemblPlants" id="EMT06128"/>
    </source>
</evidence>
<feature type="domain" description="Isopenicillin N synthase-like Fe(2+) 2OG dioxygenase" evidence="1">
    <location>
        <begin position="18"/>
        <end position="47"/>
    </location>
</feature>
<dbReference type="Gene3D" id="2.60.120.330">
    <property type="entry name" value="B-lactam Antibiotic, Isopenicillin N Synthase, Chain"/>
    <property type="match status" value="1"/>
</dbReference>
<dbReference type="Pfam" id="PF03171">
    <property type="entry name" value="2OG-FeII_Oxy"/>
    <property type="match status" value="1"/>
</dbReference>
<dbReference type="InterPro" id="IPR050231">
    <property type="entry name" value="Iron_ascorbate_oxido_reductase"/>
</dbReference>
<dbReference type="InterPro" id="IPR044861">
    <property type="entry name" value="IPNS-like_FE2OG_OXY"/>
</dbReference>
<accession>M8BHB6</accession>
<evidence type="ECO:0000259" key="1">
    <source>
        <dbReference type="Pfam" id="PF03171"/>
    </source>
</evidence>